<gene>
    <name evidence="5" type="ORF">ACFSJG_03950</name>
</gene>
<evidence type="ECO:0000313" key="6">
    <source>
        <dbReference type="Proteomes" id="UP001597286"/>
    </source>
</evidence>
<organism evidence="5 6">
    <name type="scientific">Rhodococcus gannanensis</name>
    <dbReference type="NCBI Taxonomy" id="1960308"/>
    <lineage>
        <taxon>Bacteria</taxon>
        <taxon>Bacillati</taxon>
        <taxon>Actinomycetota</taxon>
        <taxon>Actinomycetes</taxon>
        <taxon>Mycobacteriales</taxon>
        <taxon>Nocardiaceae</taxon>
        <taxon>Rhodococcus</taxon>
    </lineage>
</organism>
<dbReference type="InterPro" id="IPR025734">
    <property type="entry name" value="EspG"/>
</dbReference>
<dbReference type="EMBL" id="JBHUFB010000007">
    <property type="protein sequence ID" value="MFD1811354.1"/>
    <property type="molecule type" value="Genomic_DNA"/>
</dbReference>
<dbReference type="Pfam" id="PF14011">
    <property type="entry name" value="ESX-1_EspG"/>
    <property type="match status" value="1"/>
</dbReference>
<evidence type="ECO:0000256" key="4">
    <source>
        <dbReference type="ARBA" id="ARBA00023186"/>
    </source>
</evidence>
<proteinExistence type="inferred from homology"/>
<keyword evidence="4" id="KW-0143">Chaperone</keyword>
<sequence length="246" mass="25951">MEFDVLWRLFGRDRLPYPMAYRSSAESADAEQRARGGAAQSLRSGVDGTLQGAMSALLEPELRVEVCAFTGAGLTSVTRVHAGLRGGSAVVVRQLPGADVDSGGDVRIAVVPRTRVSNAVIAALPSADRGTGRRLVAEPERGNGSLMRPVAGRGTPDDVRAFFAQRRLGIGEIGVHPGPAVDWRPTDDGGVFQWIDVADGRYLVNRADDVVEVLPAGAAELGSQLATLVDRVGRKSQASSTSHTAR</sequence>
<reference evidence="6" key="1">
    <citation type="journal article" date="2019" name="Int. J. Syst. Evol. Microbiol.">
        <title>The Global Catalogue of Microorganisms (GCM) 10K type strain sequencing project: providing services to taxonomists for standard genome sequencing and annotation.</title>
        <authorList>
            <consortium name="The Broad Institute Genomics Platform"/>
            <consortium name="The Broad Institute Genome Sequencing Center for Infectious Disease"/>
            <person name="Wu L."/>
            <person name="Ma J."/>
        </authorList>
    </citation>
    <scope>NUCLEOTIDE SEQUENCE [LARGE SCALE GENOMIC DNA]</scope>
    <source>
        <strain evidence="6">DT72</strain>
    </source>
</reference>
<keyword evidence="3" id="KW-0963">Cytoplasm</keyword>
<protein>
    <submittedName>
        <fullName evidence="5">ESX secretion-associated protein EspG</fullName>
    </submittedName>
</protein>
<name>A0ABW4P0W0_9NOCA</name>
<dbReference type="Proteomes" id="UP001597286">
    <property type="component" value="Unassembled WGS sequence"/>
</dbReference>
<comment type="similarity">
    <text evidence="2">Belongs to the EspG family.</text>
</comment>
<keyword evidence="6" id="KW-1185">Reference proteome</keyword>
<evidence type="ECO:0000256" key="3">
    <source>
        <dbReference type="ARBA" id="ARBA00022490"/>
    </source>
</evidence>
<comment type="subcellular location">
    <subcellularLocation>
        <location evidence="1">Cytoplasm</location>
    </subcellularLocation>
</comment>
<evidence type="ECO:0000313" key="5">
    <source>
        <dbReference type="EMBL" id="MFD1811354.1"/>
    </source>
</evidence>
<dbReference type="RefSeq" id="WP_378483905.1">
    <property type="nucleotide sequence ID" value="NZ_JBHUFB010000007.1"/>
</dbReference>
<comment type="caution">
    <text evidence="5">The sequence shown here is derived from an EMBL/GenBank/DDBJ whole genome shotgun (WGS) entry which is preliminary data.</text>
</comment>
<evidence type="ECO:0000256" key="1">
    <source>
        <dbReference type="ARBA" id="ARBA00004496"/>
    </source>
</evidence>
<accession>A0ABW4P0W0</accession>
<evidence type="ECO:0000256" key="2">
    <source>
        <dbReference type="ARBA" id="ARBA00006411"/>
    </source>
</evidence>